<dbReference type="PANTHER" id="PTHR33204">
    <property type="entry name" value="TRANSCRIPTIONAL REGULATOR, MARR FAMILY"/>
    <property type="match status" value="1"/>
</dbReference>
<dbReference type="PATRIC" id="fig|1423734.3.peg.2778"/>
<evidence type="ECO:0000259" key="4">
    <source>
        <dbReference type="PROSITE" id="PS51118"/>
    </source>
</evidence>
<dbReference type="InterPro" id="IPR002577">
    <property type="entry name" value="HTH_HxlR"/>
</dbReference>
<keyword evidence="1" id="KW-0805">Transcription regulation</keyword>
<evidence type="ECO:0000313" key="5">
    <source>
        <dbReference type="EMBL" id="KRM33551.1"/>
    </source>
</evidence>
<name>X0PU75_9LACO</name>
<keyword evidence="3" id="KW-0804">Transcription</keyword>
<evidence type="ECO:0000256" key="2">
    <source>
        <dbReference type="ARBA" id="ARBA00023125"/>
    </source>
</evidence>
<comment type="caution">
    <text evidence="5">The sequence shown here is derived from an EMBL/GenBank/DDBJ whole genome shotgun (WGS) entry which is preliminary data.</text>
</comment>
<dbReference type="Gene3D" id="1.10.10.10">
    <property type="entry name" value="Winged helix-like DNA-binding domain superfamily/Winged helix DNA-binding domain"/>
    <property type="match status" value="1"/>
</dbReference>
<dbReference type="EMBL" id="AZGA01000048">
    <property type="protein sequence ID" value="KRM33551.1"/>
    <property type="molecule type" value="Genomic_DNA"/>
</dbReference>
<dbReference type="AlphaFoldDB" id="X0PU75"/>
<organism evidence="5 6">
    <name type="scientific">Agrilactobacillus composti DSM 18527 = JCM 14202</name>
    <dbReference type="NCBI Taxonomy" id="1423734"/>
    <lineage>
        <taxon>Bacteria</taxon>
        <taxon>Bacillati</taxon>
        <taxon>Bacillota</taxon>
        <taxon>Bacilli</taxon>
        <taxon>Lactobacillales</taxon>
        <taxon>Lactobacillaceae</taxon>
        <taxon>Agrilactobacillus</taxon>
    </lineage>
</organism>
<dbReference type="SUPFAM" id="SSF46785">
    <property type="entry name" value="Winged helix' DNA-binding domain"/>
    <property type="match status" value="1"/>
</dbReference>
<evidence type="ECO:0000313" key="6">
    <source>
        <dbReference type="Proteomes" id="UP000051236"/>
    </source>
</evidence>
<accession>X0PU75</accession>
<reference evidence="5 6" key="1">
    <citation type="journal article" date="2015" name="Genome Announc.">
        <title>Expanding the biotechnology potential of lactobacilli through comparative genomics of 213 strains and associated genera.</title>
        <authorList>
            <person name="Sun Z."/>
            <person name="Harris H.M."/>
            <person name="McCann A."/>
            <person name="Guo C."/>
            <person name="Argimon S."/>
            <person name="Zhang W."/>
            <person name="Yang X."/>
            <person name="Jeffery I.B."/>
            <person name="Cooney J.C."/>
            <person name="Kagawa T.F."/>
            <person name="Liu W."/>
            <person name="Song Y."/>
            <person name="Salvetti E."/>
            <person name="Wrobel A."/>
            <person name="Rasinkangas P."/>
            <person name="Parkhill J."/>
            <person name="Rea M.C."/>
            <person name="O'Sullivan O."/>
            <person name="Ritari J."/>
            <person name="Douillard F.P."/>
            <person name="Paul Ross R."/>
            <person name="Yang R."/>
            <person name="Briner A.E."/>
            <person name="Felis G.E."/>
            <person name="de Vos W.M."/>
            <person name="Barrangou R."/>
            <person name="Klaenhammer T.R."/>
            <person name="Caufield P.W."/>
            <person name="Cui Y."/>
            <person name="Zhang H."/>
            <person name="O'Toole P.W."/>
        </authorList>
    </citation>
    <scope>NUCLEOTIDE SEQUENCE [LARGE SCALE GENOMIC DNA]</scope>
    <source>
        <strain evidence="5 6">DSM 18527</strain>
    </source>
</reference>
<dbReference type="GO" id="GO:0003677">
    <property type="term" value="F:DNA binding"/>
    <property type="evidence" value="ECO:0007669"/>
    <property type="project" value="UniProtKB-KW"/>
</dbReference>
<dbReference type="Proteomes" id="UP000051236">
    <property type="component" value="Unassembled WGS sequence"/>
</dbReference>
<gene>
    <name evidence="5" type="ORF">FC83_GL002733</name>
</gene>
<dbReference type="Pfam" id="PF01638">
    <property type="entry name" value="HxlR"/>
    <property type="match status" value="1"/>
</dbReference>
<dbReference type="RefSeq" id="WP_420805626.1">
    <property type="nucleotide sequence ID" value="NZ_AZGA01000048.1"/>
</dbReference>
<evidence type="ECO:0000256" key="1">
    <source>
        <dbReference type="ARBA" id="ARBA00023015"/>
    </source>
</evidence>
<feature type="domain" description="HTH hxlR-type" evidence="4">
    <location>
        <begin position="9"/>
        <end position="104"/>
    </location>
</feature>
<protein>
    <recommendedName>
        <fullName evidence="4">HTH hxlR-type domain-containing protein</fullName>
    </recommendedName>
</protein>
<keyword evidence="2" id="KW-0238">DNA-binding</keyword>
<evidence type="ECO:0000256" key="3">
    <source>
        <dbReference type="ARBA" id="ARBA00023163"/>
    </source>
</evidence>
<dbReference type="InterPro" id="IPR036390">
    <property type="entry name" value="WH_DNA-bd_sf"/>
</dbReference>
<sequence length="104" mass="11748">MKLTPDWNCGVAKAMTILGGKWRLNIIWALSKQEQIRFNQLKRDVKGITNVMLTRSLDALIAEQLVARYDFQTIPPRVAYALTPKGQSLIPIVKNLNAWGQANL</sequence>
<dbReference type="PANTHER" id="PTHR33204:SF29">
    <property type="entry name" value="TRANSCRIPTIONAL REGULATOR"/>
    <property type="match status" value="1"/>
</dbReference>
<dbReference type="STRING" id="1423734.FC83_GL002733"/>
<proteinExistence type="predicted"/>
<keyword evidence="6" id="KW-1185">Reference proteome</keyword>
<dbReference type="eggNOG" id="COG1733">
    <property type="taxonomic scope" value="Bacteria"/>
</dbReference>
<dbReference type="PROSITE" id="PS51118">
    <property type="entry name" value="HTH_HXLR"/>
    <property type="match status" value="1"/>
</dbReference>
<dbReference type="InterPro" id="IPR036388">
    <property type="entry name" value="WH-like_DNA-bd_sf"/>
</dbReference>